<proteinExistence type="predicted"/>
<dbReference type="RefSeq" id="WP_377071055.1">
    <property type="nucleotide sequence ID" value="NZ_JBHMEC010000030.1"/>
</dbReference>
<dbReference type="Pfam" id="PF00383">
    <property type="entry name" value="dCMP_cyt_deam_1"/>
    <property type="match status" value="1"/>
</dbReference>
<keyword evidence="1" id="KW-0479">Metal-binding</keyword>
<dbReference type="InterPro" id="IPR002125">
    <property type="entry name" value="CMP_dCMP_dom"/>
</dbReference>
<name>A0ABV5I433_9RHOB</name>
<evidence type="ECO:0000313" key="5">
    <source>
        <dbReference type="Proteomes" id="UP001589670"/>
    </source>
</evidence>
<keyword evidence="2" id="KW-0862">Zinc</keyword>
<dbReference type="InterPro" id="IPR016192">
    <property type="entry name" value="APOBEC/CMP_deaminase_Zn-bd"/>
</dbReference>
<evidence type="ECO:0000259" key="3">
    <source>
        <dbReference type="PROSITE" id="PS51747"/>
    </source>
</evidence>
<evidence type="ECO:0000313" key="4">
    <source>
        <dbReference type="EMBL" id="MFB9151455.1"/>
    </source>
</evidence>
<dbReference type="InterPro" id="IPR016193">
    <property type="entry name" value="Cytidine_deaminase-like"/>
</dbReference>
<comment type="caution">
    <text evidence="4">The sequence shown here is derived from an EMBL/GenBank/DDBJ whole genome shotgun (WGS) entry which is preliminary data.</text>
</comment>
<dbReference type="PANTHER" id="PTHR11079:SF161">
    <property type="entry name" value="CMP_DCMP-TYPE DEAMINASE DOMAIN-CONTAINING PROTEIN"/>
    <property type="match status" value="1"/>
</dbReference>
<feature type="domain" description="CMP/dCMP-type deaminase" evidence="3">
    <location>
        <begin position="19"/>
        <end position="131"/>
    </location>
</feature>
<dbReference type="Proteomes" id="UP001589670">
    <property type="component" value="Unassembled WGS sequence"/>
</dbReference>
<accession>A0ABV5I433</accession>
<dbReference type="Gene3D" id="3.40.140.10">
    <property type="entry name" value="Cytidine Deaminase, domain 2"/>
    <property type="match status" value="1"/>
</dbReference>
<organism evidence="4 5">
    <name type="scientific">Roseovarius ramblicola</name>
    <dbReference type="NCBI Taxonomy" id="2022336"/>
    <lineage>
        <taxon>Bacteria</taxon>
        <taxon>Pseudomonadati</taxon>
        <taxon>Pseudomonadota</taxon>
        <taxon>Alphaproteobacteria</taxon>
        <taxon>Rhodobacterales</taxon>
        <taxon>Roseobacteraceae</taxon>
        <taxon>Roseovarius</taxon>
    </lineage>
</organism>
<dbReference type="CDD" id="cd01285">
    <property type="entry name" value="nucleoside_deaminase"/>
    <property type="match status" value="1"/>
</dbReference>
<sequence>MRRGADAGPMPDPVIPTAPERQALSEICDWALRLAEGEGAPKFTAAILHGDAEIARARNEVAATCDPSRHAEIVAIAAAARRLGRRDLSGHTLLSSCQPCEMCLAAMRWARIDRLIFAARRESLGAGFFQFGALDIGDLARASGHAFAYLGGVGEARVLPLYRPQDESGDA</sequence>
<dbReference type="PROSITE" id="PS51747">
    <property type="entry name" value="CYT_DCMP_DEAMINASES_2"/>
    <property type="match status" value="1"/>
</dbReference>
<evidence type="ECO:0000256" key="2">
    <source>
        <dbReference type="ARBA" id="ARBA00022833"/>
    </source>
</evidence>
<keyword evidence="5" id="KW-1185">Reference proteome</keyword>
<dbReference type="EMBL" id="JBHMEC010000030">
    <property type="protein sequence ID" value="MFB9151455.1"/>
    <property type="molecule type" value="Genomic_DNA"/>
</dbReference>
<reference evidence="4 5" key="1">
    <citation type="submission" date="2024-09" db="EMBL/GenBank/DDBJ databases">
        <authorList>
            <person name="Sun Q."/>
            <person name="Mori K."/>
        </authorList>
    </citation>
    <scope>NUCLEOTIDE SEQUENCE [LARGE SCALE GENOMIC DNA]</scope>
    <source>
        <strain evidence="4 5">CECT 9424</strain>
    </source>
</reference>
<gene>
    <name evidence="4" type="ORF">ACFFU4_17010</name>
</gene>
<dbReference type="SUPFAM" id="SSF53927">
    <property type="entry name" value="Cytidine deaminase-like"/>
    <property type="match status" value="1"/>
</dbReference>
<protein>
    <submittedName>
        <fullName evidence="4">Deaminase</fullName>
    </submittedName>
</protein>
<dbReference type="PANTHER" id="PTHR11079">
    <property type="entry name" value="CYTOSINE DEAMINASE FAMILY MEMBER"/>
    <property type="match status" value="1"/>
</dbReference>
<evidence type="ECO:0000256" key="1">
    <source>
        <dbReference type="ARBA" id="ARBA00022723"/>
    </source>
</evidence>
<dbReference type="PROSITE" id="PS00903">
    <property type="entry name" value="CYT_DCMP_DEAMINASES_1"/>
    <property type="match status" value="1"/>
</dbReference>